<dbReference type="EMBL" id="BA000012">
    <property type="protein sequence ID" value="BAB53659.1"/>
    <property type="molecule type" value="Genomic_DNA"/>
</dbReference>
<protein>
    <submittedName>
        <fullName evidence="1">Mlr8009 protein</fullName>
    </submittedName>
</protein>
<reference evidence="1 2" key="1">
    <citation type="journal article" date="2000" name="DNA Res.">
        <title>Complete genome structure of the nitrogen-fixing symbiotic bacterium Mesorhizobium loti.</title>
        <authorList>
            <person name="Kaneko T."/>
            <person name="Nakamura Y."/>
            <person name="Sato S."/>
            <person name="Asamizu E."/>
            <person name="Kato T."/>
            <person name="Sasamoto S."/>
            <person name="Watanabe A."/>
            <person name="Idesawa K."/>
            <person name="Ishikawa A."/>
            <person name="Kawashima K."/>
            <person name="Kimura T."/>
            <person name="Kishida Y."/>
            <person name="Kiyokawa C."/>
            <person name="Kohara M."/>
            <person name="Matsumoto M."/>
            <person name="Matsuno A."/>
            <person name="Mochizuki Y."/>
            <person name="Nakayama S."/>
            <person name="Nakazaki N."/>
            <person name="Shimpo S."/>
            <person name="Sugimoto M."/>
            <person name="Takeuchi C."/>
            <person name="Yamada M."/>
            <person name="Tabata S."/>
        </authorList>
    </citation>
    <scope>NUCLEOTIDE SEQUENCE [LARGE SCALE GENOMIC DNA]</scope>
    <source>
        <strain evidence="2">LMG 29417 / CECT 9101 / MAFF 303099</strain>
    </source>
</reference>
<dbReference type="PIRSF" id="PIRSF029202">
    <property type="entry name" value="UCP029202"/>
    <property type="match status" value="1"/>
</dbReference>
<dbReference type="Proteomes" id="UP000000552">
    <property type="component" value="Chromosome"/>
</dbReference>
<proteinExistence type="predicted"/>
<name>Q984H1_RHILO</name>
<evidence type="ECO:0000313" key="2">
    <source>
        <dbReference type="Proteomes" id="UP000000552"/>
    </source>
</evidence>
<organism evidence="1 2">
    <name type="scientific">Mesorhizobium japonicum (strain LMG 29417 / CECT 9101 / MAFF 303099)</name>
    <name type="common">Mesorhizobium loti (strain MAFF 303099)</name>
    <dbReference type="NCBI Taxonomy" id="266835"/>
    <lineage>
        <taxon>Bacteria</taxon>
        <taxon>Pseudomonadati</taxon>
        <taxon>Pseudomonadota</taxon>
        <taxon>Alphaproteobacteria</taxon>
        <taxon>Hyphomicrobiales</taxon>
        <taxon>Phyllobacteriaceae</taxon>
        <taxon>Mesorhizobium</taxon>
    </lineage>
</organism>
<dbReference type="KEGG" id="mlo:mlr8009"/>
<dbReference type="InterPro" id="IPR020049">
    <property type="entry name" value="Major_capsid-like"/>
</dbReference>
<accession>Q984H1</accession>
<dbReference type="AlphaFoldDB" id="Q984H1"/>
<sequence>MGYQHRRCRPRCAAPRLTGAATMNAHIMQDAQQVAMSFLIRQASLIEPTVYAMRYQDIQYANLIPVDTSAPEWIQSVTYFSMDSVGQAQWFNGNAHDVPKVELTREKFETTVSMAAIGYGYNLEELGTAQLLGMNLNPDKATTARRAAEERIDSTAFIGDAAKGFSGLVNSSTPTATQAPADGTGSARTFASKTADQVLRDVNTQITGIATDTLGNELADTILLPYSIMLDLSQRRIDTVNQTTILEWVMQKNVYTLTTGAPLTVRGLFGYLETAGTGSSKRMVAYRRSPEVLKMHVPMPFRFLPAWQTGPIKFDVPGIFRVGGVDIRRPKAVRYLDGI</sequence>
<gene>
    <name evidence="1" type="ordered locus">mlr8009</name>
</gene>
<dbReference type="Pfam" id="PF09950">
    <property type="entry name" value="Major_capside"/>
    <property type="match status" value="1"/>
</dbReference>
<dbReference type="HOGENOM" id="CLU_065140_1_0_5"/>
<dbReference type="eggNOG" id="COG4834">
    <property type="taxonomic scope" value="Bacteria"/>
</dbReference>
<evidence type="ECO:0000313" key="1">
    <source>
        <dbReference type="EMBL" id="BAB53659.1"/>
    </source>
</evidence>